<dbReference type="AlphaFoldDB" id="A0A9D4PWE2"/>
<dbReference type="Proteomes" id="UP000821837">
    <property type="component" value="Unassembled WGS sequence"/>
</dbReference>
<feature type="compositionally biased region" description="Basic and acidic residues" evidence="1">
    <location>
        <begin position="185"/>
        <end position="207"/>
    </location>
</feature>
<reference evidence="2" key="2">
    <citation type="submission" date="2021-09" db="EMBL/GenBank/DDBJ databases">
        <authorList>
            <person name="Jia N."/>
            <person name="Wang J."/>
            <person name="Shi W."/>
            <person name="Du L."/>
            <person name="Sun Y."/>
            <person name="Zhan W."/>
            <person name="Jiang J."/>
            <person name="Wang Q."/>
            <person name="Zhang B."/>
            <person name="Ji P."/>
            <person name="Sakyi L.B."/>
            <person name="Cui X."/>
            <person name="Yuan T."/>
            <person name="Jiang B."/>
            <person name="Yang W."/>
            <person name="Lam T.T.-Y."/>
            <person name="Chang Q."/>
            <person name="Ding S."/>
            <person name="Wang X."/>
            <person name="Zhu J."/>
            <person name="Ruan X."/>
            <person name="Zhao L."/>
            <person name="Wei J."/>
            <person name="Que T."/>
            <person name="Du C."/>
            <person name="Cheng J."/>
            <person name="Dai P."/>
            <person name="Han X."/>
            <person name="Huang E."/>
            <person name="Gao Y."/>
            <person name="Liu J."/>
            <person name="Shao H."/>
            <person name="Ye R."/>
            <person name="Li L."/>
            <person name="Wei W."/>
            <person name="Wang X."/>
            <person name="Wang C."/>
            <person name="Huo Q."/>
            <person name="Li W."/>
            <person name="Guo W."/>
            <person name="Chen H."/>
            <person name="Chen S."/>
            <person name="Zhou L."/>
            <person name="Zhou L."/>
            <person name="Ni X."/>
            <person name="Tian J."/>
            <person name="Zhou Y."/>
            <person name="Sheng Y."/>
            <person name="Liu T."/>
            <person name="Pan Y."/>
            <person name="Xia L."/>
            <person name="Li J."/>
            <person name="Zhao F."/>
            <person name="Cao W."/>
        </authorList>
    </citation>
    <scope>NUCLEOTIDE SEQUENCE</scope>
    <source>
        <strain evidence="2">Rsan-2018</strain>
        <tissue evidence="2">Larvae</tissue>
    </source>
</reference>
<gene>
    <name evidence="2" type="ORF">HPB52_013850</name>
</gene>
<feature type="compositionally biased region" description="Low complexity" evidence="1">
    <location>
        <begin position="123"/>
        <end position="167"/>
    </location>
</feature>
<accession>A0A9D4PWE2</accession>
<feature type="compositionally biased region" description="Low complexity" evidence="1">
    <location>
        <begin position="93"/>
        <end position="111"/>
    </location>
</feature>
<comment type="caution">
    <text evidence="2">The sequence shown here is derived from an EMBL/GenBank/DDBJ whole genome shotgun (WGS) entry which is preliminary data.</text>
</comment>
<evidence type="ECO:0000256" key="1">
    <source>
        <dbReference type="SAM" id="MobiDB-lite"/>
    </source>
</evidence>
<name>A0A9D4PWE2_RHISA</name>
<evidence type="ECO:0000313" key="2">
    <source>
        <dbReference type="EMBL" id="KAH7956941.1"/>
    </source>
</evidence>
<feature type="compositionally biased region" description="Pro residues" evidence="1">
    <location>
        <begin position="451"/>
        <end position="466"/>
    </location>
</feature>
<organism evidence="2 3">
    <name type="scientific">Rhipicephalus sanguineus</name>
    <name type="common">Brown dog tick</name>
    <name type="synonym">Ixodes sanguineus</name>
    <dbReference type="NCBI Taxonomy" id="34632"/>
    <lineage>
        <taxon>Eukaryota</taxon>
        <taxon>Metazoa</taxon>
        <taxon>Ecdysozoa</taxon>
        <taxon>Arthropoda</taxon>
        <taxon>Chelicerata</taxon>
        <taxon>Arachnida</taxon>
        <taxon>Acari</taxon>
        <taxon>Parasitiformes</taxon>
        <taxon>Ixodida</taxon>
        <taxon>Ixodoidea</taxon>
        <taxon>Ixodidae</taxon>
        <taxon>Rhipicephalinae</taxon>
        <taxon>Rhipicephalus</taxon>
        <taxon>Rhipicephalus</taxon>
    </lineage>
</organism>
<feature type="region of interest" description="Disordered" evidence="1">
    <location>
        <begin position="51"/>
        <end position="215"/>
    </location>
</feature>
<feature type="compositionally biased region" description="Polar residues" evidence="1">
    <location>
        <begin position="402"/>
        <end position="412"/>
    </location>
</feature>
<protein>
    <submittedName>
        <fullName evidence="2">Uncharacterized protein</fullName>
    </submittedName>
</protein>
<keyword evidence="3" id="KW-1185">Reference proteome</keyword>
<reference evidence="2" key="1">
    <citation type="journal article" date="2020" name="Cell">
        <title>Large-Scale Comparative Analyses of Tick Genomes Elucidate Their Genetic Diversity and Vector Capacities.</title>
        <authorList>
            <consortium name="Tick Genome and Microbiome Consortium (TIGMIC)"/>
            <person name="Jia N."/>
            <person name="Wang J."/>
            <person name="Shi W."/>
            <person name="Du L."/>
            <person name="Sun Y."/>
            <person name="Zhan W."/>
            <person name="Jiang J.F."/>
            <person name="Wang Q."/>
            <person name="Zhang B."/>
            <person name="Ji P."/>
            <person name="Bell-Sakyi L."/>
            <person name="Cui X.M."/>
            <person name="Yuan T.T."/>
            <person name="Jiang B.G."/>
            <person name="Yang W.F."/>
            <person name="Lam T.T."/>
            <person name="Chang Q.C."/>
            <person name="Ding S.J."/>
            <person name="Wang X.J."/>
            <person name="Zhu J.G."/>
            <person name="Ruan X.D."/>
            <person name="Zhao L."/>
            <person name="Wei J.T."/>
            <person name="Ye R.Z."/>
            <person name="Que T.C."/>
            <person name="Du C.H."/>
            <person name="Zhou Y.H."/>
            <person name="Cheng J.X."/>
            <person name="Dai P.F."/>
            <person name="Guo W.B."/>
            <person name="Han X.H."/>
            <person name="Huang E.J."/>
            <person name="Li L.F."/>
            <person name="Wei W."/>
            <person name="Gao Y.C."/>
            <person name="Liu J.Z."/>
            <person name="Shao H.Z."/>
            <person name="Wang X."/>
            <person name="Wang C.C."/>
            <person name="Yang T.C."/>
            <person name="Huo Q.B."/>
            <person name="Li W."/>
            <person name="Chen H.Y."/>
            <person name="Chen S.E."/>
            <person name="Zhou L.G."/>
            <person name="Ni X.B."/>
            <person name="Tian J.H."/>
            <person name="Sheng Y."/>
            <person name="Liu T."/>
            <person name="Pan Y.S."/>
            <person name="Xia L.Y."/>
            <person name="Li J."/>
            <person name="Zhao F."/>
            <person name="Cao W.C."/>
        </authorList>
    </citation>
    <scope>NUCLEOTIDE SEQUENCE</scope>
    <source>
        <strain evidence="2">Rsan-2018</strain>
    </source>
</reference>
<evidence type="ECO:0000313" key="3">
    <source>
        <dbReference type="Proteomes" id="UP000821837"/>
    </source>
</evidence>
<sequence>MDTEAPKEDEGAYTVVTHHKNRATGIPVVFRPIAAEDSFWKQQRKLENSATAILPLPDSQGRHIFPEQFSKSDPASADPEGNSPHLAPLLSTGSIPETSIEGSSPSPSTTSDGNTSFTSGLDTPPSSSPAAATAASSATGSPPIPSSAACDVTGLPGTAAAPTPGTAMSVTPPPPPPTTTVVDGATKEHRSNHATLRESDSGTDHSANKSTIKGLRSKQHTGFAASCTALSGFFRSLPPALPADDYKIVLRIRGGLSCADIPLPKLIYAVLQAAALTSSLHGQYRINSVSNILLISTPDSARTEAYLRIKTIKMDERSFEVVTHITDPFNTCRGVIRNIPMEHTAETILSSLLDYDRLGLILTGRRIGATTSILVTFRATRVASPDAYPIAIRRKPVLSAANLDTDQTSAQCPQRYKPKPKHVPSPFGPDAAPFSDPSTSFKNTRRGRSPTAPPSTTPIPRDPAQPPAQKRKAWTPTVSFEERVDKVEAKMERVDKVEEKKLHESVASIQQAILPMQQTLDRVTQWIDTVHANHPELAQSKPNPPTENGTS</sequence>
<feature type="compositionally biased region" description="Polar residues" evidence="1">
    <location>
        <begin position="112"/>
        <end position="121"/>
    </location>
</feature>
<dbReference type="EMBL" id="JABSTV010001250">
    <property type="protein sequence ID" value="KAH7956941.1"/>
    <property type="molecule type" value="Genomic_DNA"/>
</dbReference>
<feature type="region of interest" description="Disordered" evidence="1">
    <location>
        <begin position="532"/>
        <end position="551"/>
    </location>
</feature>
<feature type="region of interest" description="Disordered" evidence="1">
    <location>
        <begin position="402"/>
        <end position="475"/>
    </location>
</feature>
<proteinExistence type="predicted"/>